<gene>
    <name evidence="13" type="ORF">F3B90_01070</name>
    <name evidence="12" type="ORF">F3F51_09845</name>
</gene>
<dbReference type="SUPFAM" id="SSF55781">
    <property type="entry name" value="GAF domain-like"/>
    <property type="match status" value="1"/>
</dbReference>
<dbReference type="InterPro" id="IPR050736">
    <property type="entry name" value="Sensor_HK_Regulatory"/>
</dbReference>
<dbReference type="PROSITE" id="PS50113">
    <property type="entry name" value="PAC"/>
    <property type="match status" value="1"/>
</dbReference>
<evidence type="ECO:0000256" key="6">
    <source>
        <dbReference type="ARBA" id="ARBA00022777"/>
    </source>
</evidence>
<dbReference type="SUPFAM" id="SSF55785">
    <property type="entry name" value="PYP-like sensor domain (PAS domain)"/>
    <property type="match status" value="2"/>
</dbReference>
<evidence type="ECO:0000256" key="7">
    <source>
        <dbReference type="ARBA" id="ARBA00022840"/>
    </source>
</evidence>
<evidence type="ECO:0000313" key="12">
    <source>
        <dbReference type="EMBL" id="KAA3805134.1"/>
    </source>
</evidence>
<dbReference type="PANTHER" id="PTHR43711:SF31">
    <property type="entry name" value="HISTIDINE KINASE"/>
    <property type="match status" value="1"/>
</dbReference>
<accession>A0A5M5ATL2</accession>
<evidence type="ECO:0000313" key="14">
    <source>
        <dbReference type="Proteomes" id="UP000424805"/>
    </source>
</evidence>
<dbReference type="EMBL" id="VWLX01000007">
    <property type="protein sequence ID" value="KAA3805134.1"/>
    <property type="molecule type" value="Genomic_DNA"/>
</dbReference>
<evidence type="ECO:0000259" key="9">
    <source>
        <dbReference type="PROSITE" id="PS50109"/>
    </source>
</evidence>
<dbReference type="InterPro" id="IPR003594">
    <property type="entry name" value="HATPase_dom"/>
</dbReference>
<protein>
    <recommendedName>
        <fullName evidence="2">histidine kinase</fullName>
        <ecNumber evidence="2">2.7.13.3</ecNumber>
    </recommendedName>
</protein>
<keyword evidence="4" id="KW-0808">Transferase</keyword>
<dbReference type="Gene3D" id="3.30.565.10">
    <property type="entry name" value="Histidine kinase-like ATPase, C-terminal domain"/>
    <property type="match status" value="1"/>
</dbReference>
<evidence type="ECO:0000259" key="11">
    <source>
        <dbReference type="PROSITE" id="PS50113"/>
    </source>
</evidence>
<dbReference type="InterPro" id="IPR000014">
    <property type="entry name" value="PAS"/>
</dbReference>
<comment type="caution">
    <text evidence="13">The sequence shown here is derived from an EMBL/GenBank/DDBJ whole genome shotgun (WGS) entry which is preliminary data.</text>
</comment>
<sequence length="810" mass="93970">MKEQTNYDYEKYVQIAQMAKMGWWESDLKNKEYICSDFIVDLLGLESNRISFTEFHQRIREDHRLRLKNEYMSLSYLETYEQMFPIRAKDGEIWVYSKINFQKPDKEGYRNMTGFLQYIDRPIDTTNENIDFFQVSNLLYQQTNISYSLLAFLQCDDVTQVVNKTLGDLLNQFLGDRIYIFEINRKEQRQDCTYEVTAEGISKEQEFLSNIPWDPSTWWNHQIAERRAIILNTLDDMPEEAAEYRQTLEIQDIKSLMVVPLISKEEVWGYMGIDMVRTQRSWSNVDYQCFSSLANIISICIELRKSELQAKEDRLALDNSEKILRNIYKNLPAGVELYDKDGYLVDINDKELEIFGLSDKNEALRVNLFDNPNIPSEVKEKLRAKEDVDFSIDYDFSKISQYVNTRRNGIINLTTKVTALYDSQNQFINYLFINIDTTETTNAYTKIQEFENLFLLIGDYAKVGFAHFNVLTRDGYAQDTWYRNLGEKEGTPMPQVIGVYAHVVPEDQAVLKNFVGEVKTGKATSLRKEVRVCRENGKYTWTSINVMVRDYRPQDGIIEMLCINYDITPLKETEQKLIIARDKAEELDRLKSAFLANMSHEIRTPLNAIVGFSSLLAETDSRSERQEYIKIVQENNELLLQLISDILDLSKIEAGTFNFVYTNVDVNETCAEIIKSMSMKVGKGIELIFEEPFPECYIYTDKNRFTQVISNFINNALKFTQQGSITLGYEQVSHQKIKFYVRDTGMGIPEEKQKSVFERFVKLNTFVQGTGLGLSICKSIVSQMGGEIGVDSAEGIGSCFWFTHPYHAAD</sequence>
<dbReference type="Proteomes" id="UP000460135">
    <property type="component" value="Unassembled WGS sequence"/>
</dbReference>
<dbReference type="PANTHER" id="PTHR43711">
    <property type="entry name" value="TWO-COMPONENT HISTIDINE KINASE"/>
    <property type="match status" value="1"/>
</dbReference>
<dbReference type="InterPro" id="IPR003018">
    <property type="entry name" value="GAF"/>
</dbReference>
<dbReference type="InterPro" id="IPR000700">
    <property type="entry name" value="PAS-assoc_C"/>
</dbReference>
<dbReference type="InterPro" id="IPR003661">
    <property type="entry name" value="HisK_dim/P_dom"/>
</dbReference>
<name>A0A5M5ATL2_BACOV</name>
<dbReference type="Gene3D" id="3.30.450.20">
    <property type="entry name" value="PAS domain"/>
    <property type="match status" value="3"/>
</dbReference>
<evidence type="ECO:0000259" key="10">
    <source>
        <dbReference type="PROSITE" id="PS50112"/>
    </source>
</evidence>
<dbReference type="InterPro" id="IPR036097">
    <property type="entry name" value="HisK_dim/P_sf"/>
</dbReference>
<dbReference type="SMART" id="SM00387">
    <property type="entry name" value="HATPase_c"/>
    <property type="match status" value="1"/>
</dbReference>
<keyword evidence="8" id="KW-0902">Two-component regulatory system</keyword>
<dbReference type="InterPro" id="IPR036890">
    <property type="entry name" value="HATPase_C_sf"/>
</dbReference>
<evidence type="ECO:0000256" key="5">
    <source>
        <dbReference type="ARBA" id="ARBA00022741"/>
    </source>
</evidence>
<evidence type="ECO:0000256" key="2">
    <source>
        <dbReference type="ARBA" id="ARBA00012438"/>
    </source>
</evidence>
<dbReference type="Pfam" id="PF00512">
    <property type="entry name" value="HisKA"/>
    <property type="match status" value="1"/>
</dbReference>
<evidence type="ECO:0000313" key="15">
    <source>
        <dbReference type="Proteomes" id="UP000460135"/>
    </source>
</evidence>
<dbReference type="SMART" id="SM00086">
    <property type="entry name" value="PAC"/>
    <property type="match status" value="2"/>
</dbReference>
<dbReference type="InterPro" id="IPR005467">
    <property type="entry name" value="His_kinase_dom"/>
</dbReference>
<dbReference type="Gene3D" id="1.10.287.130">
    <property type="match status" value="1"/>
</dbReference>
<dbReference type="PRINTS" id="PR00344">
    <property type="entry name" value="BCTRLSENSOR"/>
</dbReference>
<dbReference type="PROSITE" id="PS50109">
    <property type="entry name" value="HIS_KIN"/>
    <property type="match status" value="1"/>
</dbReference>
<dbReference type="EC" id="2.7.13.3" evidence="2"/>
<organism evidence="13 14">
    <name type="scientific">Bacteroides ovatus</name>
    <dbReference type="NCBI Taxonomy" id="28116"/>
    <lineage>
        <taxon>Bacteria</taxon>
        <taxon>Pseudomonadati</taxon>
        <taxon>Bacteroidota</taxon>
        <taxon>Bacteroidia</taxon>
        <taxon>Bacteroidales</taxon>
        <taxon>Bacteroidaceae</taxon>
        <taxon>Bacteroides</taxon>
    </lineage>
</organism>
<dbReference type="Pfam" id="PF02518">
    <property type="entry name" value="HATPase_c"/>
    <property type="match status" value="1"/>
</dbReference>
<dbReference type="RefSeq" id="WP_149939212.1">
    <property type="nucleotide sequence ID" value="NZ_JADNEH010000003.1"/>
</dbReference>
<evidence type="ECO:0000256" key="1">
    <source>
        <dbReference type="ARBA" id="ARBA00000085"/>
    </source>
</evidence>
<dbReference type="SUPFAM" id="SSF47384">
    <property type="entry name" value="Homodimeric domain of signal transducing histidine kinase"/>
    <property type="match status" value="1"/>
</dbReference>
<keyword evidence="7" id="KW-0067">ATP-binding</keyword>
<dbReference type="GO" id="GO:0005524">
    <property type="term" value="F:ATP binding"/>
    <property type="evidence" value="ECO:0007669"/>
    <property type="project" value="UniProtKB-KW"/>
</dbReference>
<dbReference type="FunFam" id="1.10.287.130:FF:000002">
    <property type="entry name" value="Two-component osmosensing histidine kinase"/>
    <property type="match status" value="1"/>
</dbReference>
<dbReference type="SUPFAM" id="SSF55874">
    <property type="entry name" value="ATPase domain of HSP90 chaperone/DNA topoisomerase II/histidine kinase"/>
    <property type="match status" value="1"/>
</dbReference>
<dbReference type="Pfam" id="PF01590">
    <property type="entry name" value="GAF"/>
    <property type="match status" value="1"/>
</dbReference>
<dbReference type="SMART" id="SM00065">
    <property type="entry name" value="GAF"/>
    <property type="match status" value="1"/>
</dbReference>
<dbReference type="InterPro" id="IPR029016">
    <property type="entry name" value="GAF-like_dom_sf"/>
</dbReference>
<dbReference type="InterPro" id="IPR004358">
    <property type="entry name" value="Sig_transdc_His_kin-like_C"/>
</dbReference>
<dbReference type="Proteomes" id="UP000424805">
    <property type="component" value="Unassembled WGS sequence"/>
</dbReference>
<evidence type="ECO:0000313" key="13">
    <source>
        <dbReference type="EMBL" id="KAA4630388.1"/>
    </source>
</evidence>
<proteinExistence type="predicted"/>
<comment type="catalytic activity">
    <reaction evidence="1">
        <text>ATP + protein L-histidine = ADP + protein N-phospho-L-histidine.</text>
        <dbReference type="EC" id="2.7.13.3"/>
    </reaction>
</comment>
<evidence type="ECO:0000256" key="8">
    <source>
        <dbReference type="ARBA" id="ARBA00023012"/>
    </source>
</evidence>
<dbReference type="CDD" id="cd00082">
    <property type="entry name" value="HisKA"/>
    <property type="match status" value="1"/>
</dbReference>
<dbReference type="SMART" id="SM00388">
    <property type="entry name" value="HisKA"/>
    <property type="match status" value="1"/>
</dbReference>
<dbReference type="InterPro" id="IPR001610">
    <property type="entry name" value="PAC"/>
</dbReference>
<dbReference type="Gene3D" id="3.30.450.40">
    <property type="match status" value="1"/>
</dbReference>
<keyword evidence="6" id="KW-0418">Kinase</keyword>
<dbReference type="AlphaFoldDB" id="A0A5M5ATL2"/>
<feature type="domain" description="Histidine kinase" evidence="9">
    <location>
        <begin position="597"/>
        <end position="808"/>
    </location>
</feature>
<evidence type="ECO:0000256" key="4">
    <source>
        <dbReference type="ARBA" id="ARBA00022679"/>
    </source>
</evidence>
<reference evidence="14 15" key="1">
    <citation type="journal article" date="2019" name="Nat. Med.">
        <title>A library of human gut bacterial isolates paired with longitudinal multiomics data enables mechanistic microbiome research.</title>
        <authorList>
            <person name="Poyet M."/>
            <person name="Groussin M."/>
            <person name="Gibbons S.M."/>
            <person name="Avila-Pacheco J."/>
            <person name="Jiang X."/>
            <person name="Kearney S.M."/>
            <person name="Perrotta A.R."/>
            <person name="Berdy B."/>
            <person name="Zhao S."/>
            <person name="Lieberman T.D."/>
            <person name="Swanson P.K."/>
            <person name="Smith M."/>
            <person name="Roesemann S."/>
            <person name="Alexander J.E."/>
            <person name="Rich S.A."/>
            <person name="Livny J."/>
            <person name="Vlamakis H."/>
            <person name="Clish C."/>
            <person name="Bullock K."/>
            <person name="Deik A."/>
            <person name="Scott J."/>
            <person name="Pierce K.A."/>
            <person name="Xavier R.J."/>
            <person name="Alm E.J."/>
        </authorList>
    </citation>
    <scope>NUCLEOTIDE SEQUENCE [LARGE SCALE GENOMIC DNA]</scope>
    <source>
        <strain evidence="13 14">BIOML-A15</strain>
        <strain evidence="12 15">BIOML-A183</strain>
    </source>
</reference>
<dbReference type="CDD" id="cd16922">
    <property type="entry name" value="HATPase_EvgS-ArcB-TorS-like"/>
    <property type="match status" value="1"/>
</dbReference>
<dbReference type="InterPro" id="IPR035965">
    <property type="entry name" value="PAS-like_dom_sf"/>
</dbReference>
<dbReference type="GO" id="GO:0000155">
    <property type="term" value="F:phosphorelay sensor kinase activity"/>
    <property type="evidence" value="ECO:0007669"/>
    <property type="project" value="InterPro"/>
</dbReference>
<feature type="domain" description="PAS" evidence="10">
    <location>
        <begin position="320"/>
        <end position="358"/>
    </location>
</feature>
<dbReference type="FunFam" id="3.30.565.10:FF:000006">
    <property type="entry name" value="Sensor histidine kinase WalK"/>
    <property type="match status" value="1"/>
</dbReference>
<evidence type="ECO:0000256" key="3">
    <source>
        <dbReference type="ARBA" id="ARBA00022553"/>
    </source>
</evidence>
<keyword evidence="5" id="KW-0547">Nucleotide-binding</keyword>
<keyword evidence="3" id="KW-0597">Phosphoprotein</keyword>
<dbReference type="PROSITE" id="PS50112">
    <property type="entry name" value="PAS"/>
    <property type="match status" value="1"/>
</dbReference>
<feature type="domain" description="PAC" evidence="11">
    <location>
        <begin position="526"/>
        <end position="579"/>
    </location>
</feature>
<dbReference type="EMBL" id="VWFP01000001">
    <property type="protein sequence ID" value="KAA4630388.1"/>
    <property type="molecule type" value="Genomic_DNA"/>
</dbReference>